<organism evidence="1 2">
    <name type="scientific">Rathayibacter rathayi</name>
    <name type="common">Corynebacterium rathayi</name>
    <dbReference type="NCBI Taxonomy" id="33887"/>
    <lineage>
        <taxon>Bacteria</taxon>
        <taxon>Bacillati</taxon>
        <taxon>Actinomycetota</taxon>
        <taxon>Actinomycetes</taxon>
        <taxon>Micrococcales</taxon>
        <taxon>Microbacteriaceae</taxon>
        <taxon>Rathayibacter</taxon>
    </lineage>
</organism>
<sequence length="401" mass="43467">MSVMTSTQRTPTPRSRRREPDIVRASEIQDLLAAVPSIIGIRPEESVVVVPFLGTRAGGGFRLPLPERVRRAEVEALARGCARLMETMPRATAVLVVVYTSAGYAEERGIPQLQLGRAILRRLERTRLGIVAVACVAGDGWGRYTEPEECRQPRPLLEIQRSETGVLARAVVDEPLDLGALSALPAVDEADRVLVAQVLERAPLLGDTVAIVERWLTGPPDVRREGLIVRMLQCPPLRDGVTVQIASTAEMGAMQARSQDRLERLSAQTGESVSLLAEREFLAGSGDDHDHEMSVLLLGSGRAPERERLAQATRLLARAAALAPEGARSPVLTVLAWCWWARGVSSLAALHLAEALRLDPDNSMAQLYASLFATRALPDWVLDGAAEALDAASTCRGERLN</sequence>
<dbReference type="Proteomes" id="UP000239698">
    <property type="component" value="Unassembled WGS sequence"/>
</dbReference>
<dbReference type="InterPro" id="IPR025447">
    <property type="entry name" value="DUF4192"/>
</dbReference>
<protein>
    <recommendedName>
        <fullName evidence="3">DUF4192 domain-containing protein</fullName>
    </recommendedName>
</protein>
<comment type="caution">
    <text evidence="1">The sequence shown here is derived from an EMBL/GenBank/DDBJ whole genome shotgun (WGS) entry which is preliminary data.</text>
</comment>
<evidence type="ECO:0008006" key="3">
    <source>
        <dbReference type="Google" id="ProtNLM"/>
    </source>
</evidence>
<dbReference type="EMBL" id="PSVT01000008">
    <property type="protein sequence ID" value="PPH78080.1"/>
    <property type="molecule type" value="Genomic_DNA"/>
</dbReference>
<dbReference type="Pfam" id="PF13830">
    <property type="entry name" value="DUF4192"/>
    <property type="match status" value="2"/>
</dbReference>
<evidence type="ECO:0000313" key="1">
    <source>
        <dbReference type="EMBL" id="PPH78080.1"/>
    </source>
</evidence>
<reference evidence="1 2" key="1">
    <citation type="submission" date="2018-02" db="EMBL/GenBank/DDBJ databases">
        <title>Bacteriophage NCPPB3778 and a type I-E CRISPR drive the evolution of the US Biological Select Agent, Rathayibacter toxicus.</title>
        <authorList>
            <person name="Davis E.W.II."/>
            <person name="Tabima J.F."/>
            <person name="Weisberg A.J."/>
            <person name="Lopes L.D."/>
            <person name="Wiseman M.S."/>
            <person name="Wiseman M.S."/>
            <person name="Pupko T."/>
            <person name="Belcher M.S."/>
            <person name="Sechler A.J."/>
            <person name="Tancos M.A."/>
            <person name="Schroeder B.K."/>
            <person name="Murray T.D."/>
            <person name="Luster D.G."/>
            <person name="Schneider W.L."/>
            <person name="Rogers E."/>
            <person name="Andreote F.D."/>
            <person name="Grunwald N.J."/>
            <person name="Putnam M.L."/>
            <person name="Chang J.H."/>
        </authorList>
    </citation>
    <scope>NUCLEOTIDE SEQUENCE [LARGE SCALE GENOMIC DNA]</scope>
    <source>
        <strain evidence="1 2">AY1D6</strain>
    </source>
</reference>
<gene>
    <name evidence="1" type="ORF">C5C40_05870</name>
</gene>
<accession>A0ABX5AET0</accession>
<proteinExistence type="predicted"/>
<keyword evidence="2" id="KW-1185">Reference proteome</keyword>
<evidence type="ECO:0000313" key="2">
    <source>
        <dbReference type="Proteomes" id="UP000239698"/>
    </source>
</evidence>
<name>A0ABX5AET0_RATRA</name>